<keyword evidence="3" id="KW-1185">Reference proteome</keyword>
<gene>
    <name evidence="2" type="ORF">EHS24_006852</name>
</gene>
<dbReference type="RefSeq" id="XP_028477144.1">
    <property type="nucleotide sequence ID" value="XM_028622252.1"/>
</dbReference>
<proteinExistence type="predicted"/>
<evidence type="ECO:0000313" key="3">
    <source>
        <dbReference type="Proteomes" id="UP000279236"/>
    </source>
</evidence>
<sequence length="113" mass="12363">MATTMTATMITTMTASMTTSMTTSMITVTTTTTTRFTRNNHAADLAWMAEIETILNLIDETDMRDDRDETSSVISMDEYSDKPKSKTSTPVSVPSPKQYHLARAPLTTATTAA</sequence>
<feature type="region of interest" description="Disordered" evidence="1">
    <location>
        <begin position="64"/>
        <end position="113"/>
    </location>
</feature>
<evidence type="ECO:0000313" key="2">
    <source>
        <dbReference type="EMBL" id="RSH83192.1"/>
    </source>
</evidence>
<feature type="compositionally biased region" description="Low complexity" evidence="1">
    <location>
        <begin position="86"/>
        <end position="97"/>
    </location>
</feature>
<reference evidence="2 3" key="1">
    <citation type="submission" date="2018-11" db="EMBL/GenBank/DDBJ databases">
        <title>Genome sequence of Apiotrichum porosum DSM 27194.</title>
        <authorList>
            <person name="Aliyu H."/>
            <person name="Gorte O."/>
            <person name="Ochsenreither K."/>
        </authorList>
    </citation>
    <scope>NUCLEOTIDE SEQUENCE [LARGE SCALE GENOMIC DNA]</scope>
    <source>
        <strain evidence="2 3">DSM 27194</strain>
    </source>
</reference>
<dbReference type="GeneID" id="39591395"/>
<dbReference type="Proteomes" id="UP000279236">
    <property type="component" value="Unassembled WGS sequence"/>
</dbReference>
<evidence type="ECO:0000256" key="1">
    <source>
        <dbReference type="SAM" id="MobiDB-lite"/>
    </source>
</evidence>
<organism evidence="2 3">
    <name type="scientific">Apiotrichum porosum</name>
    <dbReference type="NCBI Taxonomy" id="105984"/>
    <lineage>
        <taxon>Eukaryota</taxon>
        <taxon>Fungi</taxon>
        <taxon>Dikarya</taxon>
        <taxon>Basidiomycota</taxon>
        <taxon>Agaricomycotina</taxon>
        <taxon>Tremellomycetes</taxon>
        <taxon>Trichosporonales</taxon>
        <taxon>Trichosporonaceae</taxon>
        <taxon>Apiotrichum</taxon>
    </lineage>
</organism>
<dbReference type="EMBL" id="RSCE01000004">
    <property type="protein sequence ID" value="RSH83192.1"/>
    <property type="molecule type" value="Genomic_DNA"/>
</dbReference>
<name>A0A427XWH7_9TREE</name>
<comment type="caution">
    <text evidence="2">The sequence shown here is derived from an EMBL/GenBank/DDBJ whole genome shotgun (WGS) entry which is preliminary data.</text>
</comment>
<dbReference type="AlphaFoldDB" id="A0A427XWH7"/>
<accession>A0A427XWH7</accession>
<protein>
    <submittedName>
        <fullName evidence="2">Uncharacterized protein</fullName>
    </submittedName>
</protein>